<dbReference type="InParanoid" id="H1Z1F9"/>
<evidence type="ECO:0000313" key="2">
    <source>
        <dbReference type="Proteomes" id="UP000005741"/>
    </source>
</evidence>
<gene>
    <name evidence="1" type="ORF">Metlim_2247</name>
</gene>
<sequence>MAETDKGHKLSESQRQFLDQAIARVKDVNGMEKDIKTRMKDVSEDVCKELESWFVNLESLKSQACVEIDMIEHSSVNEWAERRQRVDQYLGDVEREFESGYEILERPVSSRDKWEK</sequence>
<name>H1Z1F9_9EURY</name>
<keyword evidence="2" id="KW-1185">Reference proteome</keyword>
<dbReference type="HOGENOM" id="CLU_2091319_0_0_2"/>
<dbReference type="AlphaFoldDB" id="H1Z1F9"/>
<dbReference type="RefSeq" id="WP_004078562.1">
    <property type="nucleotide sequence ID" value="NZ_CM001436.1"/>
</dbReference>
<dbReference type="OrthoDB" id="111938at2157"/>
<evidence type="ECO:0000313" key="1">
    <source>
        <dbReference type="EMBL" id="EHQ36306.1"/>
    </source>
</evidence>
<protein>
    <submittedName>
        <fullName evidence="1">Uncharacterized protein</fullName>
    </submittedName>
</protein>
<dbReference type="Proteomes" id="UP000005741">
    <property type="component" value="Chromosome"/>
</dbReference>
<reference evidence="1 2" key="1">
    <citation type="submission" date="2011-10" db="EMBL/GenBank/DDBJ databases">
        <title>The Improved High-Quality Draft genome of Methanoplanus limicola DSM 2279.</title>
        <authorList>
            <consortium name="US DOE Joint Genome Institute (JGI-PGF)"/>
            <person name="Lucas S."/>
            <person name="Copeland A."/>
            <person name="Lapidus A."/>
            <person name="Glavina del Rio T."/>
            <person name="Dalin E."/>
            <person name="Tice H."/>
            <person name="Bruce D."/>
            <person name="Goodwin L."/>
            <person name="Pitluck S."/>
            <person name="Peters L."/>
            <person name="Mikhailova N."/>
            <person name="Lu M."/>
            <person name="Kyrpides N."/>
            <person name="Mavromatis K."/>
            <person name="Ivanova N."/>
            <person name="Markowitz V."/>
            <person name="Cheng J.-F."/>
            <person name="Hugenholtz P."/>
            <person name="Woyke T."/>
            <person name="Wu D."/>
            <person name="Wirth R."/>
            <person name="Brambilla E.-M."/>
            <person name="Klenk H.-P."/>
            <person name="Eisen J.A."/>
        </authorList>
    </citation>
    <scope>NUCLEOTIDE SEQUENCE [LARGE SCALE GENOMIC DNA]</scope>
    <source>
        <strain evidence="1 2">DSM 2279</strain>
    </source>
</reference>
<accession>H1Z1F9</accession>
<dbReference type="EMBL" id="CM001436">
    <property type="protein sequence ID" value="EHQ36306.1"/>
    <property type="molecule type" value="Genomic_DNA"/>
</dbReference>
<organism evidence="1 2">
    <name type="scientific">Methanoplanus limicola DSM 2279</name>
    <dbReference type="NCBI Taxonomy" id="937775"/>
    <lineage>
        <taxon>Archaea</taxon>
        <taxon>Methanobacteriati</taxon>
        <taxon>Methanobacteriota</taxon>
        <taxon>Stenosarchaea group</taxon>
        <taxon>Methanomicrobia</taxon>
        <taxon>Methanomicrobiales</taxon>
        <taxon>Methanomicrobiaceae</taxon>
        <taxon>Methanoplanus</taxon>
    </lineage>
</organism>
<proteinExistence type="predicted"/>